<name>A0A2T5D9C2_ENTMU</name>
<dbReference type="AlphaFoldDB" id="A0A2T5D9C2"/>
<evidence type="ECO:0000256" key="1">
    <source>
        <dbReference type="SAM" id="MobiDB-lite"/>
    </source>
</evidence>
<proteinExistence type="predicted"/>
<gene>
    <name evidence="2" type="ORF">C6N14_14035</name>
</gene>
<sequence>MMTNTKMGFFSNKDKPDTSYKKIPTPKSSFNADNEELLEHVQEEEDVLKINSKSLGIPASVWCEFMALLDTTTENDYTYELLEELIHEKTARFTHEQQVSYTRSLERKKEQERERIIKKQMKKRK</sequence>
<dbReference type="EMBL" id="PYGR01000103">
    <property type="protein sequence ID" value="PTO34078.1"/>
    <property type="molecule type" value="Genomic_DNA"/>
</dbReference>
<evidence type="ECO:0000313" key="3">
    <source>
        <dbReference type="Proteomes" id="UP000244022"/>
    </source>
</evidence>
<reference evidence="2 3" key="1">
    <citation type="submission" date="2018-03" db="EMBL/GenBank/DDBJ databases">
        <title>Draft genome sequences of four Enterococcus mundtii strains isolated from beef slaughterhouses in Kenya.</title>
        <authorList>
            <person name="Wambui J."/>
            <person name="Stevens M."/>
            <person name="Njage P."/>
            <person name="Stephan R."/>
            <person name="Tasara T."/>
        </authorList>
    </citation>
    <scope>NUCLEOTIDE SEQUENCE [LARGE SCALE GENOMIC DNA]</scope>
    <source>
        <strain evidence="2 3">H18-EM</strain>
    </source>
</reference>
<protein>
    <submittedName>
        <fullName evidence="2">Uncharacterized protein</fullName>
    </submittedName>
</protein>
<evidence type="ECO:0000313" key="2">
    <source>
        <dbReference type="EMBL" id="PTO34078.1"/>
    </source>
</evidence>
<dbReference type="Proteomes" id="UP000244022">
    <property type="component" value="Unassembled WGS sequence"/>
</dbReference>
<organism evidence="2 3">
    <name type="scientific">Enterococcus mundtii</name>
    <dbReference type="NCBI Taxonomy" id="53346"/>
    <lineage>
        <taxon>Bacteria</taxon>
        <taxon>Bacillati</taxon>
        <taxon>Bacillota</taxon>
        <taxon>Bacilli</taxon>
        <taxon>Lactobacillales</taxon>
        <taxon>Enterococcaceae</taxon>
        <taxon>Enterococcus</taxon>
    </lineage>
</organism>
<feature type="region of interest" description="Disordered" evidence="1">
    <location>
        <begin position="104"/>
        <end position="125"/>
    </location>
</feature>
<accession>A0A2T5D9C2</accession>
<comment type="caution">
    <text evidence="2">The sequence shown here is derived from an EMBL/GenBank/DDBJ whole genome shotgun (WGS) entry which is preliminary data.</text>
</comment>
<feature type="compositionally biased region" description="Basic and acidic residues" evidence="1">
    <location>
        <begin position="104"/>
        <end position="117"/>
    </location>
</feature>
<feature type="region of interest" description="Disordered" evidence="1">
    <location>
        <begin position="1"/>
        <end position="29"/>
    </location>
</feature>